<dbReference type="InterPro" id="IPR008775">
    <property type="entry name" value="Phytyl_CoA_dOase-like"/>
</dbReference>
<dbReference type="SUPFAM" id="SSF51197">
    <property type="entry name" value="Clavaminate synthase-like"/>
    <property type="match status" value="1"/>
</dbReference>
<evidence type="ECO:0000313" key="1">
    <source>
        <dbReference type="EMBL" id="NYH87004.1"/>
    </source>
</evidence>
<dbReference type="RefSeq" id="WP_237768982.1">
    <property type="nucleotide sequence ID" value="NZ_FOOI01000014.1"/>
</dbReference>
<protein>
    <recommendedName>
        <fullName evidence="3">Phytanoyl-CoA dioxygenase (PhyH)</fullName>
    </recommendedName>
</protein>
<evidence type="ECO:0008006" key="3">
    <source>
        <dbReference type="Google" id="ProtNLM"/>
    </source>
</evidence>
<reference evidence="1 2" key="1">
    <citation type="submission" date="2020-07" db="EMBL/GenBank/DDBJ databases">
        <title>Sequencing the genomes of 1000 actinobacteria strains.</title>
        <authorList>
            <person name="Klenk H.-P."/>
        </authorList>
    </citation>
    <scope>NUCLEOTIDE SEQUENCE [LARGE SCALE GENOMIC DNA]</scope>
    <source>
        <strain evidence="1 2">DSM 45117</strain>
    </source>
</reference>
<dbReference type="Pfam" id="PF05721">
    <property type="entry name" value="PhyH"/>
    <property type="match status" value="1"/>
</dbReference>
<name>A0ABX2SCN7_9ACTN</name>
<sequence>MPTSTSDGSVPPVAAHPPALAPALGEDMTFQPARDHLLTSVQMAHFVSHGSLIMEAVVPEELNAQAIDVFREGIPPVPYGTSVEDSFPEGSFARRLVEVPRIAGALHSLVGPGPTIDHHAVHLRRPNDGQAQPLHGDAIIDVRLDAFDVQLMYYPQDVTLEMGGTLSVPGSHLRRTNESDTGRYQNLRGQTRLTCPAGTVVLVHHGIWHGGRRNDSDIERFMFKIRFNPTVRQLRLWNTDDIDKPEVSEKLRSRFPWYEHATGRLEIYNRVQMWRALTGDDTFDIDYWSTRVSNRPQRVVATAGR</sequence>
<keyword evidence="2" id="KW-1185">Reference proteome</keyword>
<dbReference type="Gene3D" id="2.60.120.620">
    <property type="entry name" value="q2cbj1_9rhob like domain"/>
    <property type="match status" value="1"/>
</dbReference>
<comment type="caution">
    <text evidence="1">The sequence shown here is derived from an EMBL/GenBank/DDBJ whole genome shotgun (WGS) entry which is preliminary data.</text>
</comment>
<evidence type="ECO:0000313" key="2">
    <source>
        <dbReference type="Proteomes" id="UP000533017"/>
    </source>
</evidence>
<dbReference type="EMBL" id="JACBZA010000001">
    <property type="protein sequence ID" value="NYH87004.1"/>
    <property type="molecule type" value="Genomic_DNA"/>
</dbReference>
<gene>
    <name evidence="1" type="ORF">FHR37_005855</name>
</gene>
<proteinExistence type="predicted"/>
<organism evidence="1 2">
    <name type="scientific">Actinopolymorpha cephalotaxi</name>
    <dbReference type="NCBI Taxonomy" id="504797"/>
    <lineage>
        <taxon>Bacteria</taxon>
        <taxon>Bacillati</taxon>
        <taxon>Actinomycetota</taxon>
        <taxon>Actinomycetes</taxon>
        <taxon>Propionibacteriales</taxon>
        <taxon>Actinopolymorphaceae</taxon>
        <taxon>Actinopolymorpha</taxon>
    </lineage>
</organism>
<dbReference type="Proteomes" id="UP000533017">
    <property type="component" value="Unassembled WGS sequence"/>
</dbReference>
<accession>A0ABX2SCN7</accession>